<dbReference type="AlphaFoldDB" id="A0A2P7Z3A5"/>
<gene>
    <name evidence="2" type="ORF">B9Z65_5628</name>
</gene>
<dbReference type="Pfam" id="PF00651">
    <property type="entry name" value="BTB"/>
    <property type="match status" value="1"/>
</dbReference>
<accession>A0A2P7Z3A5</accession>
<organism evidence="2 3">
    <name type="scientific">Elsinoe australis</name>
    <dbReference type="NCBI Taxonomy" id="40998"/>
    <lineage>
        <taxon>Eukaryota</taxon>
        <taxon>Fungi</taxon>
        <taxon>Dikarya</taxon>
        <taxon>Ascomycota</taxon>
        <taxon>Pezizomycotina</taxon>
        <taxon>Dothideomycetes</taxon>
        <taxon>Dothideomycetidae</taxon>
        <taxon>Myriangiales</taxon>
        <taxon>Elsinoaceae</taxon>
        <taxon>Elsinoe</taxon>
    </lineage>
</organism>
<dbReference type="OrthoDB" id="3839865at2759"/>
<dbReference type="SMART" id="SM00225">
    <property type="entry name" value="BTB"/>
    <property type="match status" value="1"/>
</dbReference>
<evidence type="ECO:0000259" key="1">
    <source>
        <dbReference type="PROSITE" id="PS50097"/>
    </source>
</evidence>
<keyword evidence="3" id="KW-1185">Reference proteome</keyword>
<dbReference type="PANTHER" id="PTHR24413">
    <property type="entry name" value="SPECKLE-TYPE POZ PROTEIN"/>
    <property type="match status" value="1"/>
</dbReference>
<dbReference type="Proteomes" id="UP000243723">
    <property type="component" value="Unassembled WGS sequence"/>
</dbReference>
<evidence type="ECO:0000313" key="2">
    <source>
        <dbReference type="EMBL" id="PSK42706.1"/>
    </source>
</evidence>
<dbReference type="SUPFAM" id="SSF54695">
    <property type="entry name" value="POZ domain"/>
    <property type="match status" value="1"/>
</dbReference>
<dbReference type="EMBL" id="NHZQ01000334">
    <property type="protein sequence ID" value="PSK42706.1"/>
    <property type="molecule type" value="Genomic_DNA"/>
</dbReference>
<dbReference type="InterPro" id="IPR000210">
    <property type="entry name" value="BTB/POZ_dom"/>
</dbReference>
<name>A0A2P7Z3A5_9PEZI</name>
<sequence length="240" mass="26972">MASKDTTSLSTVFARFSNNAALSDVTIIFGGRQFHGHRMVLAAKSDYFSAMFTGAFKEKNQTPITLEDDHEEALFIMLSSFYDDHAIQKLNNWTNDTELIKALFSVADKYQAPSVKSLALSKMLGAFTGGWDADTATSVMEALTELSPSVLRPYYAEVNKAIADTNFLSVFSYTQFDDMLEAHSELAVYVVKRVWYKKLNLAALMECSDCKFVKSQQTHKFNWSTFECPICDEVGSFQEI</sequence>
<comment type="caution">
    <text evidence="2">The sequence shown here is derived from an EMBL/GenBank/DDBJ whole genome shotgun (WGS) entry which is preliminary data.</text>
</comment>
<feature type="domain" description="BTB" evidence="1">
    <location>
        <begin position="23"/>
        <end position="84"/>
    </location>
</feature>
<dbReference type="STRING" id="40998.A0A2P7Z3A5"/>
<evidence type="ECO:0000313" key="3">
    <source>
        <dbReference type="Proteomes" id="UP000243723"/>
    </source>
</evidence>
<proteinExistence type="predicted"/>
<dbReference type="InterPro" id="IPR011333">
    <property type="entry name" value="SKP1/BTB/POZ_sf"/>
</dbReference>
<protein>
    <recommendedName>
        <fullName evidence="1">BTB domain-containing protein</fullName>
    </recommendedName>
</protein>
<dbReference type="Gene3D" id="3.30.710.10">
    <property type="entry name" value="Potassium Channel Kv1.1, Chain A"/>
    <property type="match status" value="1"/>
</dbReference>
<reference evidence="2 3" key="1">
    <citation type="submission" date="2017-05" db="EMBL/GenBank/DDBJ databases">
        <title>Draft genome sequence of Elsinoe australis.</title>
        <authorList>
            <person name="Cheng Q."/>
        </authorList>
    </citation>
    <scope>NUCLEOTIDE SEQUENCE [LARGE SCALE GENOMIC DNA]</scope>
    <source>
        <strain evidence="2 3">NL1</strain>
    </source>
</reference>
<dbReference type="PROSITE" id="PS50097">
    <property type="entry name" value="BTB"/>
    <property type="match status" value="1"/>
</dbReference>
<dbReference type="CDD" id="cd18186">
    <property type="entry name" value="BTB_POZ_ZBTB_KLHL-like"/>
    <property type="match status" value="1"/>
</dbReference>